<dbReference type="SUPFAM" id="SSF46938">
    <property type="entry name" value="CRAL/TRIO N-terminal domain"/>
    <property type="match status" value="1"/>
</dbReference>
<feature type="domain" description="CRAL-TRIO" evidence="1">
    <location>
        <begin position="62"/>
        <end position="227"/>
    </location>
</feature>
<evidence type="ECO:0000313" key="2">
    <source>
        <dbReference type="EMBL" id="VUZ51400.1"/>
    </source>
</evidence>
<dbReference type="InterPro" id="IPR036865">
    <property type="entry name" value="CRAL-TRIO_dom_sf"/>
</dbReference>
<dbReference type="Pfam" id="PF00650">
    <property type="entry name" value="CRAL_TRIO"/>
    <property type="match status" value="1"/>
</dbReference>
<dbReference type="GO" id="GO:1902936">
    <property type="term" value="F:phosphatidylinositol bisphosphate binding"/>
    <property type="evidence" value="ECO:0007669"/>
    <property type="project" value="TreeGrafter"/>
</dbReference>
<accession>A0A564YW47</accession>
<protein>
    <recommendedName>
        <fullName evidence="1">CRAL-TRIO domain-containing protein</fullName>
    </recommendedName>
</protein>
<dbReference type="EMBL" id="CABIJS010000443">
    <property type="protein sequence ID" value="VUZ51400.1"/>
    <property type="molecule type" value="Genomic_DNA"/>
</dbReference>
<dbReference type="PANTHER" id="PTHR10174">
    <property type="entry name" value="ALPHA-TOCOPHEROL TRANSFER PROTEIN-RELATED"/>
    <property type="match status" value="1"/>
</dbReference>
<dbReference type="Proteomes" id="UP000321570">
    <property type="component" value="Unassembled WGS sequence"/>
</dbReference>
<dbReference type="AlphaFoldDB" id="A0A564YW47"/>
<evidence type="ECO:0000259" key="1">
    <source>
        <dbReference type="PROSITE" id="PS50191"/>
    </source>
</evidence>
<organism evidence="2 3">
    <name type="scientific">Hymenolepis diminuta</name>
    <name type="common">Rat tapeworm</name>
    <dbReference type="NCBI Taxonomy" id="6216"/>
    <lineage>
        <taxon>Eukaryota</taxon>
        <taxon>Metazoa</taxon>
        <taxon>Spiralia</taxon>
        <taxon>Lophotrochozoa</taxon>
        <taxon>Platyhelminthes</taxon>
        <taxon>Cestoda</taxon>
        <taxon>Eucestoda</taxon>
        <taxon>Cyclophyllidea</taxon>
        <taxon>Hymenolepididae</taxon>
        <taxon>Hymenolepis</taxon>
    </lineage>
</organism>
<dbReference type="Gene3D" id="3.40.525.10">
    <property type="entry name" value="CRAL-TRIO lipid binding domain"/>
    <property type="match status" value="1"/>
</dbReference>
<dbReference type="GO" id="GO:0016020">
    <property type="term" value="C:membrane"/>
    <property type="evidence" value="ECO:0007669"/>
    <property type="project" value="TreeGrafter"/>
</dbReference>
<dbReference type="SUPFAM" id="SSF52087">
    <property type="entry name" value="CRAL/TRIO domain"/>
    <property type="match status" value="1"/>
</dbReference>
<dbReference type="PANTHER" id="PTHR10174:SF224">
    <property type="entry name" value="RETINOL-BINDING PROTEIN PINTA"/>
    <property type="match status" value="1"/>
</dbReference>
<dbReference type="InterPro" id="IPR036273">
    <property type="entry name" value="CRAL/TRIO_N_dom_sf"/>
</dbReference>
<dbReference type="CDD" id="cd00170">
    <property type="entry name" value="SEC14"/>
    <property type="match status" value="1"/>
</dbReference>
<keyword evidence="3" id="KW-1185">Reference proteome</keyword>
<reference evidence="2 3" key="1">
    <citation type="submission" date="2019-07" db="EMBL/GenBank/DDBJ databases">
        <authorList>
            <person name="Jastrzebski P J."/>
            <person name="Paukszto L."/>
            <person name="Jastrzebski P J."/>
        </authorList>
    </citation>
    <scope>NUCLEOTIDE SEQUENCE [LARGE SCALE GENOMIC DNA]</scope>
    <source>
        <strain evidence="2 3">WMS-il1</strain>
    </source>
</reference>
<name>A0A564YW47_HYMDI</name>
<sequence>MRRWLSSMPHLTCPTDDDFLLMFLRQSKFAHAKAQARLDNFCTLSTTKCIGDYIWATPVDLKSKRLEYYLNIGLHVPLGYMEDGKMVVAVRPRVLNQEEMNIAEAFSFAYKVLFMVNSDPRALIGGVVVILDATGSTSKNVISDPNTIRAMIRFVQEALPGRAQRMIFYNEGKFMDAMLSVFTFYMKDKMRNRMLRCGPDIKVALEAEPGLKAVLPSDIGGDGKSYKELVEENKKNFYAFYADGDKTGEIKVDESKRPSSAKDFLREYKDYDANVMGKSGTYIKRQDEI</sequence>
<proteinExistence type="predicted"/>
<evidence type="ECO:0000313" key="3">
    <source>
        <dbReference type="Proteomes" id="UP000321570"/>
    </source>
</evidence>
<dbReference type="InterPro" id="IPR001251">
    <property type="entry name" value="CRAL-TRIO_dom"/>
</dbReference>
<dbReference type="PROSITE" id="PS50191">
    <property type="entry name" value="CRAL_TRIO"/>
    <property type="match status" value="1"/>
</dbReference>
<dbReference type="Gene3D" id="1.10.8.20">
    <property type="entry name" value="N-terminal domain of phosphatidylinositol transfer protein sec14p"/>
    <property type="match status" value="1"/>
</dbReference>
<gene>
    <name evidence="2" type="ORF">WMSIL1_LOCUS10126</name>
</gene>